<gene>
    <name evidence="6" type="ORF">myaer102_18570</name>
</gene>
<keyword evidence="6" id="KW-0346">Stress response</keyword>
<accession>A0A3G9JTZ8</accession>
<dbReference type="AlphaFoldDB" id="A0A3G9JTZ8"/>
<evidence type="ECO:0000313" key="6">
    <source>
        <dbReference type="EMBL" id="BBH39327.1"/>
    </source>
</evidence>
<dbReference type="PANTHER" id="PTHR33925:SF1">
    <property type="entry name" value="PROTEIN ACCUMULATION AND REPLICATION OF CHLOROPLASTS 6, CHLOROPLASTIC"/>
    <property type="match status" value="1"/>
</dbReference>
<evidence type="ECO:0000259" key="5">
    <source>
        <dbReference type="Pfam" id="PF25515"/>
    </source>
</evidence>
<proteinExistence type="predicted"/>
<name>A0A3G9JTZ8_MICVR</name>
<keyword evidence="2" id="KW-0472">Membrane</keyword>
<dbReference type="CDD" id="cd06257">
    <property type="entry name" value="DnaJ"/>
    <property type="match status" value="1"/>
</dbReference>
<keyword evidence="2" id="KW-1133">Transmembrane helix</keyword>
<feature type="compositionally biased region" description="Polar residues" evidence="1">
    <location>
        <begin position="80"/>
        <end position="89"/>
    </location>
</feature>
<evidence type="ECO:0000313" key="7">
    <source>
        <dbReference type="Proteomes" id="UP000278152"/>
    </source>
</evidence>
<reference evidence="6 7" key="1">
    <citation type="submission" date="2018-11" db="EMBL/GenBank/DDBJ databases">
        <title>Complete genome sequence of Microcystis aeruginosa NIES-102.</title>
        <authorList>
            <person name="Yamaguchi H."/>
            <person name="Suzuki S."/>
            <person name="Kawachi M."/>
        </authorList>
    </citation>
    <scope>NUCLEOTIDE SEQUENCE [LARGE SCALE GENOMIC DNA]</scope>
    <source>
        <strain evidence="6 7">NIES-102</strain>
    </source>
</reference>
<feature type="region of interest" description="Disordered" evidence="1">
    <location>
        <begin position="77"/>
        <end position="99"/>
    </location>
</feature>
<dbReference type="Gene3D" id="1.10.287.110">
    <property type="entry name" value="DnaJ domain"/>
    <property type="match status" value="1"/>
</dbReference>
<sequence length="768" mass="85877">MRIPLDYYRILGIPFQVSAEQIDLAHADRGRQLPRQEYSQTAIIARQHLLDEAYQVLSAADRRRDYDAQFFGPNPLLLNPESSAENLDSQGGEAAAASPEYPTPQITIAPADLVGALLILQELGEYELVIRLAETYLDLEPTTRPDMILTLALAYGELSREYWQDKNYEQAASTATKALTWLEQEQMFPQVASEIRHDCDRLRPYRILELLSQEKKPSLARQRGLNLLEEMLAARGGIDGQGDDRSGLGVDNFLRFIQQLRVYLTQAEQEKIWAKEAQRPSAVGNYLLVYALIARGFAQKQPAAIVAACERLQQLQKHQDVSLERSICALLLGQTERASTILEKSQEQEILNYIKEQSGQSADLLPGLCRYGERWLQTEVFCHFSDLVERKASLKEYFAEEEVQNYLEELSGFPDEKVPVEVREKASEPLESEVNVLKTHTPPTHLNPVPGVTPMRESAYSSSHSRPQKPSLARANGERTSTAVPALRATAQEETLTPYTQGNVVVTAAYRQPALNPPRRRPSRPRHQAAGNSGPAALETAKTALVAPKRRRPARRKLRLDRVAILGVGLVGTIAVLALGVKAIVDSQSPLAALQGEQLPISLNTPILEIPSANAEVMEGIPLDKETAKETIQAWLAVKSAAFGSEHQKEQLKEVLTGSALEIWQKRAAALQGNNYWRYDHQVDVRSVTNNAKNPNLATVEAIVNEKAMYFHNGVEAIVNDKAMYFHNGKEIVNRSYNESLNLRYDLVRQGDKWLIEKTQVLKTQVLP</sequence>
<feature type="domain" description="Plastid division protein CDP1-like IMS" evidence="3">
    <location>
        <begin position="715"/>
        <end position="757"/>
    </location>
</feature>
<dbReference type="Pfam" id="PF23468">
    <property type="entry name" value="ARC6"/>
    <property type="match status" value="1"/>
</dbReference>
<dbReference type="SUPFAM" id="SSF46565">
    <property type="entry name" value="Chaperone J-domain"/>
    <property type="match status" value="1"/>
</dbReference>
<feature type="region of interest" description="Disordered" evidence="1">
    <location>
        <begin position="511"/>
        <end position="537"/>
    </location>
</feature>
<feature type="domain" description="Plastid division protein CDP1-like 1st alpha solenoid" evidence="5">
    <location>
        <begin position="108"/>
        <end position="247"/>
    </location>
</feature>
<evidence type="ECO:0000259" key="3">
    <source>
        <dbReference type="Pfam" id="PF13355"/>
    </source>
</evidence>
<evidence type="ECO:0000259" key="4">
    <source>
        <dbReference type="Pfam" id="PF23468"/>
    </source>
</evidence>
<dbReference type="Proteomes" id="UP000278152">
    <property type="component" value="Chromosome"/>
</dbReference>
<dbReference type="InterPro" id="IPR036869">
    <property type="entry name" value="J_dom_sf"/>
</dbReference>
<dbReference type="InterPro" id="IPR057137">
    <property type="entry name" value="CDP1-like_a_solenoid_2"/>
</dbReference>
<dbReference type="InterPro" id="IPR001623">
    <property type="entry name" value="DnaJ_domain"/>
</dbReference>
<evidence type="ECO:0000256" key="1">
    <source>
        <dbReference type="SAM" id="MobiDB-lite"/>
    </source>
</evidence>
<dbReference type="InterPro" id="IPR011990">
    <property type="entry name" value="TPR-like_helical_dom_sf"/>
</dbReference>
<dbReference type="EMBL" id="AP019314">
    <property type="protein sequence ID" value="BBH39327.1"/>
    <property type="molecule type" value="Genomic_DNA"/>
</dbReference>
<feature type="domain" description="Plastid division protein CDP1-like IMS" evidence="3">
    <location>
        <begin position="628"/>
        <end position="714"/>
    </location>
</feature>
<dbReference type="InterPro" id="IPR044685">
    <property type="entry name" value="CPD1-like"/>
</dbReference>
<feature type="transmembrane region" description="Helical" evidence="2">
    <location>
        <begin position="560"/>
        <end position="581"/>
    </location>
</feature>
<protein>
    <submittedName>
        <fullName evidence="6">Heat shock protein DnaJ-like</fullName>
    </submittedName>
</protein>
<dbReference type="InterPro" id="IPR058032">
    <property type="entry name" value="CDP1-like_a_solenoid_1"/>
</dbReference>
<dbReference type="SUPFAM" id="SSF48452">
    <property type="entry name" value="TPR-like"/>
    <property type="match status" value="1"/>
</dbReference>
<evidence type="ECO:0000256" key="2">
    <source>
        <dbReference type="SAM" id="Phobius"/>
    </source>
</evidence>
<dbReference type="PANTHER" id="PTHR33925">
    <property type="entry name" value="PLASTID DIVISION PROTEIN CDP1, CHLOROPLASTIC-RELATED"/>
    <property type="match status" value="1"/>
</dbReference>
<feature type="domain" description="Plastid division protein CDP1-like 2nd alpha solenoid" evidence="4">
    <location>
        <begin position="263"/>
        <end position="412"/>
    </location>
</feature>
<organism evidence="6 7">
    <name type="scientific">Microcystis viridis NIES-102</name>
    <dbReference type="NCBI Taxonomy" id="213615"/>
    <lineage>
        <taxon>Bacteria</taxon>
        <taxon>Bacillati</taxon>
        <taxon>Cyanobacteriota</taxon>
        <taxon>Cyanophyceae</taxon>
        <taxon>Oscillatoriophycideae</taxon>
        <taxon>Chroococcales</taxon>
        <taxon>Microcystaceae</taxon>
        <taxon>Microcystis</taxon>
    </lineage>
</organism>
<keyword evidence="2" id="KW-0812">Transmembrane</keyword>
<dbReference type="RefSeq" id="WP_125730712.1">
    <property type="nucleotide sequence ID" value="NZ_AP019314.1"/>
</dbReference>
<dbReference type="Pfam" id="PF13355">
    <property type="entry name" value="ARC6-like_IMS"/>
    <property type="match status" value="2"/>
</dbReference>
<dbReference type="InterPro" id="IPR025344">
    <property type="entry name" value="CDP1-like_IMS"/>
</dbReference>
<dbReference type="KEGG" id="mvz:myaer102_18570"/>
<feature type="compositionally biased region" description="Basic residues" evidence="1">
    <location>
        <begin position="518"/>
        <end position="527"/>
    </location>
</feature>
<dbReference type="Pfam" id="PF25515">
    <property type="entry name" value="Arm_PDR"/>
    <property type="match status" value="1"/>
</dbReference>
<feature type="region of interest" description="Disordered" evidence="1">
    <location>
        <begin position="439"/>
        <end position="482"/>
    </location>
</feature>